<feature type="signal peptide" evidence="1">
    <location>
        <begin position="1"/>
        <end position="22"/>
    </location>
</feature>
<keyword evidence="1" id="KW-0732">Signal</keyword>
<organism evidence="3 4">
    <name type="scientific">Alcaligenes xylosoxydans xylosoxydans</name>
    <name type="common">Achromobacter xylosoxidans</name>
    <dbReference type="NCBI Taxonomy" id="85698"/>
    <lineage>
        <taxon>Bacteria</taxon>
        <taxon>Pseudomonadati</taxon>
        <taxon>Pseudomonadota</taxon>
        <taxon>Betaproteobacteria</taxon>
        <taxon>Burkholderiales</taxon>
        <taxon>Alcaligenaceae</taxon>
        <taxon>Achromobacter</taxon>
    </lineage>
</organism>
<dbReference type="InterPro" id="IPR046148">
    <property type="entry name" value="Septknot"/>
</dbReference>
<reference evidence="4" key="1">
    <citation type="submission" date="2015-12" db="EMBL/GenBank/DDBJ databases">
        <title>FDA dAtabase for Regulatory Grade micrObial Sequences (FDA-ARGOS): Supporting development and validation of Infectious Disease Dx tests.</title>
        <authorList>
            <person name="Case J."/>
            <person name="Tallon L."/>
            <person name="Sadzewicz L."/>
            <person name="Sengamalay N."/>
            <person name="Ott S."/>
            <person name="Godinez A."/>
            <person name="Nagaraj S."/>
            <person name="Nadendla S."/>
            <person name="Sichtig H."/>
        </authorList>
    </citation>
    <scope>NUCLEOTIDE SEQUENCE [LARGE SCALE GENOMIC DNA]</scope>
    <source>
        <strain evidence="4">FDAARGOS_147</strain>
    </source>
</reference>
<sequence length="108" mass="11612">MRALPRVLLACALLGPAFAAQAGDVDKKSCTYNGIPLRGAVKIVTAFPDIKVQVVNAFADIRVKRVGAFADNCGEWKIVDAFPDFTIQLVDAFPDVTVTWVDAFPGTD</sequence>
<protein>
    <recommendedName>
        <fullName evidence="2">7(1) septoil knot domain-containing protein</fullName>
    </recommendedName>
</protein>
<feature type="chain" id="PRO_5007068950" description="7(1) septoil knot domain-containing protein" evidence="1">
    <location>
        <begin position="23"/>
        <end position="108"/>
    </location>
</feature>
<gene>
    <name evidence="3" type="ORF">AL504_01025</name>
</gene>
<dbReference type="Proteomes" id="UP000060602">
    <property type="component" value="Chromosome"/>
</dbReference>
<evidence type="ECO:0000313" key="4">
    <source>
        <dbReference type="Proteomes" id="UP000060602"/>
    </source>
</evidence>
<feature type="domain" description="7(1) septoil knot" evidence="2">
    <location>
        <begin position="35"/>
        <end position="106"/>
    </location>
</feature>
<proteinExistence type="predicted"/>
<dbReference type="RefSeq" id="WP_061070861.1">
    <property type="nucleotide sequence ID" value="NZ_CP014060.2"/>
</dbReference>
<accession>A0A0X8NUT9</accession>
<name>A0A0X8NUT9_ALCXX</name>
<evidence type="ECO:0000313" key="3">
    <source>
        <dbReference type="EMBL" id="AMG34764.1"/>
    </source>
</evidence>
<evidence type="ECO:0000256" key="1">
    <source>
        <dbReference type="SAM" id="SignalP"/>
    </source>
</evidence>
<dbReference type="Pfam" id="PF19647">
    <property type="entry name" value="Septknot"/>
    <property type="match status" value="1"/>
</dbReference>
<evidence type="ECO:0000259" key="2">
    <source>
        <dbReference type="Pfam" id="PF19647"/>
    </source>
</evidence>
<dbReference type="EMBL" id="CP014060">
    <property type="protein sequence ID" value="AMG34764.1"/>
    <property type="molecule type" value="Genomic_DNA"/>
</dbReference>
<dbReference type="AlphaFoldDB" id="A0A0X8NUT9"/>